<gene>
    <name evidence="5" type="ORF">ACERK3_03720</name>
</gene>
<dbReference type="Pfam" id="PF12833">
    <property type="entry name" value="HTH_18"/>
    <property type="match status" value="1"/>
</dbReference>
<dbReference type="InterPro" id="IPR009057">
    <property type="entry name" value="Homeodomain-like_sf"/>
</dbReference>
<protein>
    <submittedName>
        <fullName evidence="5">Helix-turn-helix transcriptional regulator</fullName>
    </submittedName>
</protein>
<reference evidence="5 6" key="1">
    <citation type="submission" date="2024-08" db="EMBL/GenBank/DDBJ databases">
        <title>Whole-genome sequencing of halo(alkali)philic microorganisms from hypersaline lakes.</title>
        <authorList>
            <person name="Sorokin D.Y."/>
            <person name="Merkel A.Y."/>
            <person name="Messina E."/>
            <person name="Yakimov M."/>
        </authorList>
    </citation>
    <scope>NUCLEOTIDE SEQUENCE [LARGE SCALE GENOMIC DNA]</scope>
    <source>
        <strain evidence="5 6">AB-hyl4</strain>
    </source>
</reference>
<dbReference type="RefSeq" id="WP_425344324.1">
    <property type="nucleotide sequence ID" value="NZ_JBGUBD010000002.1"/>
</dbReference>
<organism evidence="5 6">
    <name type="scientific">Natronomicrosphaera hydrolytica</name>
    <dbReference type="NCBI Taxonomy" id="3242702"/>
    <lineage>
        <taxon>Bacteria</taxon>
        <taxon>Pseudomonadati</taxon>
        <taxon>Planctomycetota</taxon>
        <taxon>Phycisphaerae</taxon>
        <taxon>Phycisphaerales</taxon>
        <taxon>Phycisphaeraceae</taxon>
        <taxon>Natronomicrosphaera</taxon>
    </lineage>
</organism>
<evidence type="ECO:0000259" key="4">
    <source>
        <dbReference type="PROSITE" id="PS01124"/>
    </source>
</evidence>
<comment type="caution">
    <text evidence="5">The sequence shown here is derived from an EMBL/GenBank/DDBJ whole genome shotgun (WGS) entry which is preliminary data.</text>
</comment>
<dbReference type="PANTHER" id="PTHR46796:SF6">
    <property type="entry name" value="ARAC SUBFAMILY"/>
    <property type="match status" value="1"/>
</dbReference>
<feature type="domain" description="HTH araC/xylS-type" evidence="4">
    <location>
        <begin position="78"/>
        <end position="176"/>
    </location>
</feature>
<keyword evidence="1" id="KW-0805">Transcription regulation</keyword>
<keyword evidence="6" id="KW-1185">Reference proteome</keyword>
<dbReference type="SMART" id="SM00342">
    <property type="entry name" value="HTH_ARAC"/>
    <property type="match status" value="1"/>
</dbReference>
<accession>A0ABV4U4I8</accession>
<evidence type="ECO:0000256" key="1">
    <source>
        <dbReference type="ARBA" id="ARBA00023015"/>
    </source>
</evidence>
<dbReference type="EMBL" id="JBGUBD010000002">
    <property type="protein sequence ID" value="MFA9477399.1"/>
    <property type="molecule type" value="Genomic_DNA"/>
</dbReference>
<proteinExistence type="predicted"/>
<evidence type="ECO:0000313" key="5">
    <source>
        <dbReference type="EMBL" id="MFA9477399.1"/>
    </source>
</evidence>
<dbReference type="PANTHER" id="PTHR46796">
    <property type="entry name" value="HTH-TYPE TRANSCRIPTIONAL ACTIVATOR RHAS-RELATED"/>
    <property type="match status" value="1"/>
</dbReference>
<dbReference type="InterPro" id="IPR050204">
    <property type="entry name" value="AraC_XylS_family_regulators"/>
</dbReference>
<evidence type="ECO:0000256" key="2">
    <source>
        <dbReference type="ARBA" id="ARBA00023125"/>
    </source>
</evidence>
<dbReference type="SUPFAM" id="SSF46689">
    <property type="entry name" value="Homeodomain-like"/>
    <property type="match status" value="2"/>
</dbReference>
<dbReference type="PROSITE" id="PS01124">
    <property type="entry name" value="HTH_ARAC_FAMILY_2"/>
    <property type="match status" value="1"/>
</dbReference>
<evidence type="ECO:0000313" key="6">
    <source>
        <dbReference type="Proteomes" id="UP001575105"/>
    </source>
</evidence>
<sequence>MVRDWVRPGGVRSVGLTPAQTTRLETLMTALRDDFHRPTRLSAMRNEHALLELSMLAMKQVAGRTTASQADHARRKVSQAMAWYAEHLPERPGVADVAAAVHVSPSHLRRLFAQVGRGSPLAAMHRVQVDRACELMSNAGLSLTGIAPRCGYASLSSFSRAFSAQRGVSPTAWRSRVRR</sequence>
<dbReference type="Proteomes" id="UP001575105">
    <property type="component" value="Unassembled WGS sequence"/>
</dbReference>
<evidence type="ECO:0000256" key="3">
    <source>
        <dbReference type="ARBA" id="ARBA00023163"/>
    </source>
</evidence>
<name>A0ABV4U4I8_9BACT</name>
<keyword evidence="3" id="KW-0804">Transcription</keyword>
<dbReference type="InterPro" id="IPR018060">
    <property type="entry name" value="HTH_AraC"/>
</dbReference>
<keyword evidence="2" id="KW-0238">DNA-binding</keyword>
<dbReference type="Gene3D" id="1.10.10.60">
    <property type="entry name" value="Homeodomain-like"/>
    <property type="match status" value="1"/>
</dbReference>